<reference evidence="1" key="1">
    <citation type="journal article" date="2014" name="BMC Genomics">
        <title>Metasecretome-selective phage display approach for mining the functional potential of a rumen microbial community.</title>
        <authorList>
            <person name="Ciric M."/>
            <person name="Moon C.D."/>
            <person name="Leahy S.C."/>
            <person name="Creevey C.J."/>
            <person name="Altermann E."/>
            <person name="Attwood G.T."/>
            <person name="Rakonjac J."/>
            <person name="Gagic D."/>
        </authorList>
    </citation>
    <scope>NUCLEOTIDE SEQUENCE</scope>
</reference>
<dbReference type="EMBL" id="KF790703">
    <property type="protein sequence ID" value="AIE47614.1"/>
    <property type="molecule type" value="Genomic_DNA"/>
</dbReference>
<proteinExistence type="predicted"/>
<evidence type="ECO:0000313" key="1">
    <source>
        <dbReference type="EMBL" id="AIE47614.1"/>
    </source>
</evidence>
<feature type="non-terminal residue" evidence="1">
    <location>
        <position position="63"/>
    </location>
</feature>
<organism evidence="1">
    <name type="scientific">uncultured prokaryote</name>
    <dbReference type="NCBI Taxonomy" id="198431"/>
    <lineage>
        <taxon>unclassified sequences</taxon>
        <taxon>environmental samples</taxon>
    </lineage>
</organism>
<name>A0A068LJS1_9ZZZZ</name>
<dbReference type="AlphaFoldDB" id="A0A068LJS1"/>
<protein>
    <submittedName>
        <fullName evidence="1">Uncharacterized protein</fullName>
    </submittedName>
</protein>
<sequence length="63" mass="6775">MRTNTIKRKTLLAFVLTIAGLVAGQSAWATGDFTVSNPTGSTFRITRSGNTSIAETVHYRTVS</sequence>
<accession>A0A068LJS1</accession>